<dbReference type="RefSeq" id="WP_015357900.1">
    <property type="nucleotide sequence ID" value="NC_020134.1"/>
</dbReference>
<keyword evidence="3" id="KW-1185">Reference proteome</keyword>
<sequence length="215" mass="24268">MKNKIFSLFAIVLITACITAGCSARSEQSPMNVYHSVLSNQSQFFSTDARKQLYISQLNQAVSEDSTVRAEVTKFTVIDLDKDDMPEVILRLTVNGDDYFGSKVLKYQDGEVYGYTLWYRAFMDLKEDGTFSFSGGASDWGCGTISFTKEGYNVDGITYCESEITSDNNETVFYYVNGEKASYEEFQSAIDEQGKKTDVTWYDLTDENIKNLLSN</sequence>
<dbReference type="EMBL" id="CP004044">
    <property type="protein sequence ID" value="AGC67203.1"/>
    <property type="molecule type" value="Genomic_DNA"/>
</dbReference>
<name>L7VNV2_THES1</name>
<dbReference type="KEGG" id="csd:Clst_0170"/>
<keyword evidence="1" id="KW-0732">Signal</keyword>
<dbReference type="Proteomes" id="UP000011220">
    <property type="component" value="Chromosome"/>
</dbReference>
<dbReference type="PATRIC" id="fig|1121335.3.peg.170"/>
<feature type="signal peptide" evidence="1">
    <location>
        <begin position="1"/>
        <end position="20"/>
    </location>
</feature>
<reference evidence="2 3" key="1">
    <citation type="journal article" date="2013" name="Genome Announc.">
        <title>Complete genome sequence of Clostridium stercorarium subsp. stercorarium strain DSM 8532, a thermophilic degrader of plant cell wall fibers.</title>
        <authorList>
            <person name="Poehlein A."/>
            <person name="Zverlov V.V."/>
            <person name="Daniel R."/>
            <person name="Schwarz W.H."/>
            <person name="Liebl W."/>
        </authorList>
    </citation>
    <scope>NUCLEOTIDE SEQUENCE [LARGE SCALE GENOMIC DNA]</scope>
    <source>
        <strain evidence="3">ATCC 35414 / DSM 8532 / NCIMB 11754</strain>
    </source>
</reference>
<gene>
    <name evidence="2" type="ordered locus">Cst_c01780</name>
</gene>
<proteinExistence type="predicted"/>
<feature type="chain" id="PRO_5038389145" description="Lipoprotein" evidence="1">
    <location>
        <begin position="21"/>
        <end position="215"/>
    </location>
</feature>
<evidence type="ECO:0000313" key="3">
    <source>
        <dbReference type="Proteomes" id="UP000011220"/>
    </source>
</evidence>
<accession>L7VNV2</accession>
<protein>
    <recommendedName>
        <fullName evidence="4">Lipoprotein</fullName>
    </recommendedName>
</protein>
<dbReference type="KEGG" id="css:Cst_c01780"/>
<dbReference type="AlphaFoldDB" id="L7VNV2"/>
<organism evidence="2 3">
    <name type="scientific">Thermoclostridium stercorarium (strain ATCC 35414 / DSM 8532 / NCIMB 11754)</name>
    <name type="common">Clostridium stercorarium</name>
    <dbReference type="NCBI Taxonomy" id="1121335"/>
    <lineage>
        <taxon>Bacteria</taxon>
        <taxon>Bacillati</taxon>
        <taxon>Bacillota</taxon>
        <taxon>Clostridia</taxon>
        <taxon>Eubacteriales</taxon>
        <taxon>Oscillospiraceae</taxon>
        <taxon>Thermoclostridium</taxon>
    </lineage>
</organism>
<dbReference type="eggNOG" id="ENOG5030JCG">
    <property type="taxonomic scope" value="Bacteria"/>
</dbReference>
<evidence type="ECO:0008006" key="4">
    <source>
        <dbReference type="Google" id="ProtNLM"/>
    </source>
</evidence>
<dbReference type="PROSITE" id="PS51257">
    <property type="entry name" value="PROKAR_LIPOPROTEIN"/>
    <property type="match status" value="1"/>
</dbReference>
<evidence type="ECO:0000313" key="2">
    <source>
        <dbReference type="EMBL" id="AGC67203.1"/>
    </source>
</evidence>
<evidence type="ECO:0000256" key="1">
    <source>
        <dbReference type="SAM" id="SignalP"/>
    </source>
</evidence>